<keyword evidence="2" id="KW-1185">Reference proteome</keyword>
<accession>A0A5E4QQF2</accession>
<name>A0A5E4QQF2_9NEOP</name>
<evidence type="ECO:0000313" key="1">
    <source>
        <dbReference type="EMBL" id="VVC99337.1"/>
    </source>
</evidence>
<reference evidence="1 2" key="1">
    <citation type="submission" date="2017-07" db="EMBL/GenBank/DDBJ databases">
        <authorList>
            <person name="Talla V."/>
            <person name="Backstrom N."/>
        </authorList>
    </citation>
    <scope>NUCLEOTIDE SEQUENCE [LARGE SCALE GENOMIC DNA]</scope>
</reference>
<gene>
    <name evidence="1" type="ORF">LSINAPIS_LOCUS10231</name>
</gene>
<dbReference type="AlphaFoldDB" id="A0A5E4QQF2"/>
<evidence type="ECO:0000313" key="2">
    <source>
        <dbReference type="Proteomes" id="UP000324832"/>
    </source>
</evidence>
<proteinExistence type="predicted"/>
<sequence length="118" mass="13345">MTPSHRSVVNISDDWLLPIPEPFHMSPLIDDYNTEGTCKCGLPCPLRPETAFSFDPKRVFENPQSSFAFKLSLNKGGGPRREAGSLYSLRSQCSYMQFFDDKDYMDIANACRKASMSH</sequence>
<organism evidence="1 2">
    <name type="scientific">Leptidea sinapis</name>
    <dbReference type="NCBI Taxonomy" id="189913"/>
    <lineage>
        <taxon>Eukaryota</taxon>
        <taxon>Metazoa</taxon>
        <taxon>Ecdysozoa</taxon>
        <taxon>Arthropoda</taxon>
        <taxon>Hexapoda</taxon>
        <taxon>Insecta</taxon>
        <taxon>Pterygota</taxon>
        <taxon>Neoptera</taxon>
        <taxon>Endopterygota</taxon>
        <taxon>Lepidoptera</taxon>
        <taxon>Glossata</taxon>
        <taxon>Ditrysia</taxon>
        <taxon>Papilionoidea</taxon>
        <taxon>Pieridae</taxon>
        <taxon>Dismorphiinae</taxon>
        <taxon>Leptidea</taxon>
    </lineage>
</organism>
<protein>
    <submittedName>
        <fullName evidence="1">Uncharacterized protein</fullName>
    </submittedName>
</protein>
<dbReference type="EMBL" id="FZQP02004078">
    <property type="protein sequence ID" value="VVC99337.1"/>
    <property type="molecule type" value="Genomic_DNA"/>
</dbReference>
<dbReference type="Proteomes" id="UP000324832">
    <property type="component" value="Unassembled WGS sequence"/>
</dbReference>